<evidence type="ECO:0000313" key="7">
    <source>
        <dbReference type="EMBL" id="QPC42359.1"/>
    </source>
</evidence>
<dbReference type="RefSeq" id="WP_213163593.1">
    <property type="nucleotide sequence ID" value="NZ_CP058214.1"/>
</dbReference>
<dbReference type="Proteomes" id="UP000593594">
    <property type="component" value="Chromosome"/>
</dbReference>
<evidence type="ECO:0000256" key="4">
    <source>
        <dbReference type="ARBA" id="ARBA00022840"/>
    </source>
</evidence>
<dbReference type="SUPFAM" id="SSF52540">
    <property type="entry name" value="P-loop containing nucleoside triphosphate hydrolases"/>
    <property type="match status" value="1"/>
</dbReference>
<accession>A0A7S8HBC6</accession>
<dbReference type="PROSITE" id="PS50893">
    <property type="entry name" value="ABC_TRANSPORTER_2"/>
    <property type="match status" value="1"/>
</dbReference>
<name>A0A7S8HBC6_9HYPH</name>
<proteinExistence type="inferred from homology"/>
<organism evidence="7 8">
    <name type="scientific">Kaustia mangrovi</name>
    <dbReference type="NCBI Taxonomy" id="2593653"/>
    <lineage>
        <taxon>Bacteria</taxon>
        <taxon>Pseudomonadati</taxon>
        <taxon>Pseudomonadota</taxon>
        <taxon>Alphaproteobacteria</taxon>
        <taxon>Hyphomicrobiales</taxon>
        <taxon>Parvibaculaceae</taxon>
        <taxon>Kaustia</taxon>
    </lineage>
</organism>
<dbReference type="PANTHER" id="PTHR43820">
    <property type="entry name" value="HIGH-AFFINITY BRANCHED-CHAIN AMINO ACID TRANSPORT ATP-BINDING PROTEIN LIVF"/>
    <property type="match status" value="1"/>
</dbReference>
<sequence>MRETVLTVAGLKVTYGKKEILRGVDFTVARGEVVTLLGANGSGKSSSLNAITGFVKPVGGSVTLEGTDIAGLPPHRTFAHGVVQVSQARDIFPDMAVEDNLRLGALLRREVRAADELERVYSYFPRLKERRRQHARTLSGGEQQMLAVGRALMSRPKIMLLDEPSGGLSPQFVNEVAEIMLKLKGDGVPMLIVEQNLHLAFAAADRFIILRDGEILEGGRVDALPENHEDIVRTIYL</sequence>
<dbReference type="GO" id="GO:0005524">
    <property type="term" value="F:ATP binding"/>
    <property type="evidence" value="ECO:0007669"/>
    <property type="project" value="UniProtKB-KW"/>
</dbReference>
<dbReference type="AlphaFoldDB" id="A0A7S8HBC6"/>
<feature type="domain" description="ABC transporter" evidence="6">
    <location>
        <begin position="6"/>
        <end position="237"/>
    </location>
</feature>
<evidence type="ECO:0000313" key="8">
    <source>
        <dbReference type="Proteomes" id="UP000593594"/>
    </source>
</evidence>
<keyword evidence="4 7" id="KW-0067">ATP-binding</keyword>
<dbReference type="InterPro" id="IPR003593">
    <property type="entry name" value="AAA+_ATPase"/>
</dbReference>
<protein>
    <submittedName>
        <fullName evidence="7">ABC transporter ATP-binding protein</fullName>
    </submittedName>
</protein>
<dbReference type="GO" id="GO:0015807">
    <property type="term" value="P:L-amino acid transport"/>
    <property type="evidence" value="ECO:0007669"/>
    <property type="project" value="TreeGrafter"/>
</dbReference>
<dbReference type="InterPro" id="IPR003439">
    <property type="entry name" value="ABC_transporter-like_ATP-bd"/>
</dbReference>
<dbReference type="InterPro" id="IPR052156">
    <property type="entry name" value="BCAA_Transport_ATP-bd_LivF"/>
</dbReference>
<dbReference type="Gene3D" id="3.40.50.300">
    <property type="entry name" value="P-loop containing nucleotide triphosphate hydrolases"/>
    <property type="match status" value="1"/>
</dbReference>
<dbReference type="InterPro" id="IPR017871">
    <property type="entry name" value="ABC_transporter-like_CS"/>
</dbReference>
<keyword evidence="8" id="KW-1185">Reference proteome</keyword>
<keyword evidence="3" id="KW-0547">Nucleotide-binding</keyword>
<dbReference type="EMBL" id="CP058214">
    <property type="protein sequence ID" value="QPC42359.1"/>
    <property type="molecule type" value="Genomic_DNA"/>
</dbReference>
<reference evidence="7 8" key="1">
    <citation type="submission" date="2020-06" db="EMBL/GenBank/DDBJ databases">
        <title>Genome sequence of 2 isolates from Red Sea Mangroves.</title>
        <authorList>
            <person name="Sefrji F."/>
            <person name="Michoud G."/>
            <person name="Merlino G."/>
            <person name="Daffonchio D."/>
        </authorList>
    </citation>
    <scope>NUCLEOTIDE SEQUENCE [LARGE SCALE GENOMIC DNA]</scope>
    <source>
        <strain evidence="7 8">R1DC25</strain>
    </source>
</reference>
<dbReference type="SMART" id="SM00382">
    <property type="entry name" value="AAA"/>
    <property type="match status" value="1"/>
</dbReference>
<dbReference type="GO" id="GO:0015658">
    <property type="term" value="F:branched-chain amino acid transmembrane transporter activity"/>
    <property type="evidence" value="ECO:0007669"/>
    <property type="project" value="TreeGrafter"/>
</dbReference>
<dbReference type="InterPro" id="IPR027417">
    <property type="entry name" value="P-loop_NTPase"/>
</dbReference>
<evidence type="ECO:0000256" key="1">
    <source>
        <dbReference type="ARBA" id="ARBA00005417"/>
    </source>
</evidence>
<dbReference type="GO" id="GO:0016887">
    <property type="term" value="F:ATP hydrolysis activity"/>
    <property type="evidence" value="ECO:0007669"/>
    <property type="project" value="InterPro"/>
</dbReference>
<evidence type="ECO:0000256" key="2">
    <source>
        <dbReference type="ARBA" id="ARBA00022448"/>
    </source>
</evidence>
<keyword evidence="5" id="KW-0029">Amino-acid transport</keyword>
<comment type="similarity">
    <text evidence="1">Belongs to the ABC transporter superfamily.</text>
</comment>
<dbReference type="Pfam" id="PF00005">
    <property type="entry name" value="ABC_tran"/>
    <property type="match status" value="1"/>
</dbReference>
<evidence type="ECO:0000256" key="5">
    <source>
        <dbReference type="ARBA" id="ARBA00022970"/>
    </source>
</evidence>
<evidence type="ECO:0000259" key="6">
    <source>
        <dbReference type="PROSITE" id="PS50893"/>
    </source>
</evidence>
<gene>
    <name evidence="7" type="ORF">HW532_06365</name>
</gene>
<evidence type="ECO:0000256" key="3">
    <source>
        <dbReference type="ARBA" id="ARBA00022741"/>
    </source>
</evidence>
<dbReference type="CDD" id="cd03224">
    <property type="entry name" value="ABC_TM1139_LivF_branched"/>
    <property type="match status" value="1"/>
</dbReference>
<dbReference type="KEGG" id="kmn:HW532_06365"/>
<dbReference type="PROSITE" id="PS00211">
    <property type="entry name" value="ABC_TRANSPORTER_1"/>
    <property type="match status" value="1"/>
</dbReference>
<keyword evidence="2" id="KW-0813">Transport</keyword>
<dbReference type="PANTHER" id="PTHR43820:SF4">
    <property type="entry name" value="HIGH-AFFINITY BRANCHED-CHAIN AMINO ACID TRANSPORT ATP-BINDING PROTEIN LIVF"/>
    <property type="match status" value="1"/>
</dbReference>